<evidence type="ECO:0000313" key="9">
    <source>
        <dbReference type="Proteomes" id="UP000815325"/>
    </source>
</evidence>
<feature type="transmembrane region" description="Helical" evidence="6">
    <location>
        <begin position="170"/>
        <end position="187"/>
    </location>
</feature>
<feature type="transmembrane region" description="Helical" evidence="6">
    <location>
        <begin position="44"/>
        <end position="66"/>
    </location>
</feature>
<keyword evidence="3 6" id="KW-0812">Transmembrane</keyword>
<feature type="transmembrane region" description="Helical" evidence="6">
    <location>
        <begin position="234"/>
        <end position="254"/>
    </location>
</feature>
<dbReference type="Gene3D" id="1.20.144.10">
    <property type="entry name" value="Phosphatidic acid phosphatase type 2/haloperoxidase"/>
    <property type="match status" value="1"/>
</dbReference>
<evidence type="ECO:0000256" key="5">
    <source>
        <dbReference type="ARBA" id="ARBA00023136"/>
    </source>
</evidence>
<organism evidence="8 9">
    <name type="scientific">Dunaliella salina</name>
    <name type="common">Green alga</name>
    <name type="synonym">Protococcus salinus</name>
    <dbReference type="NCBI Taxonomy" id="3046"/>
    <lineage>
        <taxon>Eukaryota</taxon>
        <taxon>Viridiplantae</taxon>
        <taxon>Chlorophyta</taxon>
        <taxon>core chlorophytes</taxon>
        <taxon>Chlorophyceae</taxon>
        <taxon>CS clade</taxon>
        <taxon>Chlamydomonadales</taxon>
        <taxon>Dunaliellaceae</taxon>
        <taxon>Dunaliella</taxon>
    </lineage>
</organism>
<sequence>MQRRPNPRNNPKPLHLQLCTMLASDSKKVLVKKFLFTEGYGYDWLAAGLVILINFLFPTFLIAPVYRLYDAEDKTLAYPFREDTVSNLAAALLIFLPPAGVFILACTFFRVSILDGHHAYLSVVEAFSLASGWKRWMNLVGRLRPHWLAVLAMGDPQLISVGRLSYPSGHTAYTFSSATVVALWLCGKLQVFSRPSQALYLKLLLCSMPLWLATFVACTRITDYKHDFSDVNAGSFIGIVSGFVGYSLNFHSLFSTSSNLPKVRREASPLAETREARHAYGAPAGDGEDEFVGGVDQQFRLCSELSPEPGRGSDVEEGLR</sequence>
<evidence type="ECO:0000259" key="7">
    <source>
        <dbReference type="SMART" id="SM00014"/>
    </source>
</evidence>
<reference evidence="8" key="1">
    <citation type="submission" date="2017-08" db="EMBL/GenBank/DDBJ databases">
        <authorList>
            <person name="Polle J.E."/>
            <person name="Barry K."/>
            <person name="Cushman J."/>
            <person name="Schmutz J."/>
            <person name="Tran D."/>
            <person name="Hathwaick L.T."/>
            <person name="Yim W.C."/>
            <person name="Jenkins J."/>
            <person name="Mckie-Krisberg Z.M."/>
            <person name="Prochnik S."/>
            <person name="Lindquist E."/>
            <person name="Dockter R.B."/>
            <person name="Adam C."/>
            <person name="Molina H."/>
            <person name="Bunkerborg J."/>
            <person name="Jin E."/>
            <person name="Buchheim M."/>
            <person name="Magnuson J."/>
        </authorList>
    </citation>
    <scope>NUCLEOTIDE SEQUENCE</scope>
    <source>
        <strain evidence="8">CCAP 19/18</strain>
    </source>
</reference>
<proteinExistence type="inferred from homology"/>
<evidence type="ECO:0000256" key="2">
    <source>
        <dbReference type="ARBA" id="ARBA00008816"/>
    </source>
</evidence>
<dbReference type="InterPro" id="IPR043216">
    <property type="entry name" value="PAP-like"/>
</dbReference>
<evidence type="ECO:0000256" key="3">
    <source>
        <dbReference type="ARBA" id="ARBA00022692"/>
    </source>
</evidence>
<protein>
    <submittedName>
        <fullName evidence="8">Phosphatidic acid phosphatase type 2/haloperoxidase</fullName>
    </submittedName>
</protein>
<dbReference type="EMBL" id="MU069635">
    <property type="protein sequence ID" value="KAF5836969.1"/>
    <property type="molecule type" value="Genomic_DNA"/>
</dbReference>
<feature type="transmembrane region" description="Helical" evidence="6">
    <location>
        <begin position="199"/>
        <end position="222"/>
    </location>
</feature>
<gene>
    <name evidence="8" type="ORF">DUNSADRAFT_5199</name>
</gene>
<feature type="transmembrane region" description="Helical" evidence="6">
    <location>
        <begin position="87"/>
        <end position="111"/>
    </location>
</feature>
<keyword evidence="4 6" id="KW-1133">Transmembrane helix</keyword>
<dbReference type="InterPro" id="IPR036938">
    <property type="entry name" value="PAP2/HPO_sf"/>
</dbReference>
<keyword evidence="5 6" id="KW-0472">Membrane</keyword>
<comment type="similarity">
    <text evidence="2">Belongs to the PA-phosphatase related phosphoesterase family.</text>
</comment>
<evidence type="ECO:0000256" key="4">
    <source>
        <dbReference type="ARBA" id="ARBA00022989"/>
    </source>
</evidence>
<keyword evidence="9" id="KW-1185">Reference proteome</keyword>
<dbReference type="SUPFAM" id="SSF48317">
    <property type="entry name" value="Acid phosphatase/Vanadium-dependent haloperoxidase"/>
    <property type="match status" value="1"/>
</dbReference>
<accession>A0ABQ7GQU2</accession>
<name>A0ABQ7GQU2_DUNSA</name>
<dbReference type="PANTHER" id="PTHR10165:SF35">
    <property type="entry name" value="RE23632P"/>
    <property type="match status" value="1"/>
</dbReference>
<evidence type="ECO:0000256" key="6">
    <source>
        <dbReference type="SAM" id="Phobius"/>
    </source>
</evidence>
<evidence type="ECO:0000313" key="8">
    <source>
        <dbReference type="EMBL" id="KAF5836969.1"/>
    </source>
</evidence>
<dbReference type="PANTHER" id="PTHR10165">
    <property type="entry name" value="LIPID PHOSPHATE PHOSPHATASE"/>
    <property type="match status" value="1"/>
</dbReference>
<dbReference type="InterPro" id="IPR000326">
    <property type="entry name" value="PAP2/HPO"/>
</dbReference>
<feature type="domain" description="Phosphatidic acid phosphatase type 2/haloperoxidase" evidence="7">
    <location>
        <begin position="119"/>
        <end position="246"/>
    </location>
</feature>
<comment type="caution">
    <text evidence="8">The sequence shown here is derived from an EMBL/GenBank/DDBJ whole genome shotgun (WGS) entry which is preliminary data.</text>
</comment>
<dbReference type="Pfam" id="PF01569">
    <property type="entry name" value="PAP2"/>
    <property type="match status" value="1"/>
</dbReference>
<dbReference type="Proteomes" id="UP000815325">
    <property type="component" value="Unassembled WGS sequence"/>
</dbReference>
<evidence type="ECO:0000256" key="1">
    <source>
        <dbReference type="ARBA" id="ARBA00004141"/>
    </source>
</evidence>
<dbReference type="SMART" id="SM00014">
    <property type="entry name" value="acidPPc"/>
    <property type="match status" value="1"/>
</dbReference>
<comment type="subcellular location">
    <subcellularLocation>
        <location evidence="1">Membrane</location>
        <topology evidence="1">Multi-pass membrane protein</topology>
    </subcellularLocation>
</comment>